<name>A0A845Q9I9_9HYPH</name>
<dbReference type="PANTHER" id="PTHR43464:SF19">
    <property type="entry name" value="UBIQUINONE BIOSYNTHESIS O-METHYLTRANSFERASE, MITOCHONDRIAL"/>
    <property type="match status" value="1"/>
</dbReference>
<dbReference type="AlphaFoldDB" id="A0A845Q9I9"/>
<dbReference type="CDD" id="cd02440">
    <property type="entry name" value="AdoMet_MTases"/>
    <property type="match status" value="1"/>
</dbReference>
<evidence type="ECO:0000259" key="4">
    <source>
        <dbReference type="Pfam" id="PF13847"/>
    </source>
</evidence>
<dbReference type="RefSeq" id="WP_160587196.1">
    <property type="nucleotide sequence ID" value="NZ_BMHN01000001.1"/>
</dbReference>
<feature type="domain" description="Methyltransferase" evidence="4">
    <location>
        <begin position="46"/>
        <end position="150"/>
    </location>
</feature>
<evidence type="ECO:0000256" key="3">
    <source>
        <dbReference type="ARBA" id="ARBA00022691"/>
    </source>
</evidence>
<evidence type="ECO:0000313" key="5">
    <source>
        <dbReference type="EMBL" id="NBG95212.1"/>
    </source>
</evidence>
<dbReference type="SUPFAM" id="SSF53335">
    <property type="entry name" value="S-adenosyl-L-methionine-dependent methyltransferases"/>
    <property type="match status" value="1"/>
</dbReference>
<keyword evidence="1 5" id="KW-0489">Methyltransferase</keyword>
<gene>
    <name evidence="5" type="ORF">GTQ45_05655</name>
</gene>
<sequence>MTAINEDQKTFWNGQGGETWVSGQEEMDRFLAPFSDELMVHAAPQAGEHVLDIGCGTGETSLRAAEAVGADGAVHGVDISVPMLELAKARAAAAGLSQARFSVGDAQSDALGEPVDLVISRFGVMFFENPVTAFGNIRAHVRPGGRMVFACWQPVRENEWVHVGLGIAKKHVEFPPPPDPYAPGPFAFADIERTLGLLTEAGWRNAKASPFAAKLNQGETARDGAEGLMLRGPISRALAEASEAQKAAVLHDLTEALEAKIIDGAVRLDAAIWIVSADA</sequence>
<proteinExistence type="predicted"/>
<dbReference type="PANTHER" id="PTHR43464">
    <property type="entry name" value="METHYLTRANSFERASE"/>
    <property type="match status" value="1"/>
</dbReference>
<accession>A0A845Q9I9</accession>
<organism evidence="5 6">
    <name type="scientific">Pyruvatibacter mobilis</name>
    <dbReference type="NCBI Taxonomy" id="1712261"/>
    <lineage>
        <taxon>Bacteria</taxon>
        <taxon>Pseudomonadati</taxon>
        <taxon>Pseudomonadota</taxon>
        <taxon>Alphaproteobacteria</taxon>
        <taxon>Hyphomicrobiales</taxon>
        <taxon>Parvibaculaceae</taxon>
        <taxon>Pyruvatibacter</taxon>
    </lineage>
</organism>
<dbReference type="Pfam" id="PF13847">
    <property type="entry name" value="Methyltransf_31"/>
    <property type="match status" value="1"/>
</dbReference>
<dbReference type="EMBL" id="WXYQ01000004">
    <property type="protein sequence ID" value="NBG95212.1"/>
    <property type="molecule type" value="Genomic_DNA"/>
</dbReference>
<dbReference type="OrthoDB" id="9777638at2"/>
<keyword evidence="3" id="KW-0949">S-adenosyl-L-methionine</keyword>
<protein>
    <submittedName>
        <fullName evidence="5">Methyltransferase domain-containing protein</fullName>
    </submittedName>
</protein>
<dbReference type="GO" id="GO:0032259">
    <property type="term" value="P:methylation"/>
    <property type="evidence" value="ECO:0007669"/>
    <property type="project" value="UniProtKB-KW"/>
</dbReference>
<dbReference type="Gene3D" id="3.40.50.150">
    <property type="entry name" value="Vaccinia Virus protein VP39"/>
    <property type="match status" value="1"/>
</dbReference>
<keyword evidence="2 5" id="KW-0808">Transferase</keyword>
<evidence type="ECO:0000313" key="6">
    <source>
        <dbReference type="Proteomes" id="UP000470384"/>
    </source>
</evidence>
<dbReference type="GO" id="GO:0008168">
    <property type="term" value="F:methyltransferase activity"/>
    <property type="evidence" value="ECO:0007669"/>
    <property type="project" value="UniProtKB-KW"/>
</dbReference>
<evidence type="ECO:0000256" key="2">
    <source>
        <dbReference type="ARBA" id="ARBA00022679"/>
    </source>
</evidence>
<dbReference type="GeneID" id="300656129"/>
<dbReference type="InterPro" id="IPR025714">
    <property type="entry name" value="Methyltranfer_dom"/>
</dbReference>
<dbReference type="Proteomes" id="UP000470384">
    <property type="component" value="Unassembled WGS sequence"/>
</dbReference>
<evidence type="ECO:0000256" key="1">
    <source>
        <dbReference type="ARBA" id="ARBA00022603"/>
    </source>
</evidence>
<reference evidence="5 6" key="1">
    <citation type="journal article" date="2016" name="Int. J. Syst. Evol. Microbiol.">
        <title>Pyruvatibacter mobilis gen. nov., sp. nov., a marine bacterium from the culture broth of Picochlorum sp. 122.</title>
        <authorList>
            <person name="Wang G."/>
            <person name="Tang M."/>
            <person name="Wu H."/>
            <person name="Dai S."/>
            <person name="Li T."/>
            <person name="Chen C."/>
            <person name="He H."/>
            <person name="Fan J."/>
            <person name="Xiang W."/>
            <person name="Li X."/>
        </authorList>
    </citation>
    <scope>NUCLEOTIDE SEQUENCE [LARGE SCALE GENOMIC DNA]</scope>
    <source>
        <strain evidence="5 6">GYP-11</strain>
    </source>
</reference>
<dbReference type="InterPro" id="IPR029063">
    <property type="entry name" value="SAM-dependent_MTases_sf"/>
</dbReference>
<comment type="caution">
    <text evidence="5">The sequence shown here is derived from an EMBL/GenBank/DDBJ whole genome shotgun (WGS) entry which is preliminary data.</text>
</comment>
<keyword evidence="6" id="KW-1185">Reference proteome</keyword>